<evidence type="ECO:0000313" key="2">
    <source>
        <dbReference type="EMBL" id="KAJ7614793.1"/>
    </source>
</evidence>
<protein>
    <submittedName>
        <fullName evidence="2">Uncharacterized protein</fullName>
    </submittedName>
</protein>
<reference evidence="2" key="1">
    <citation type="submission" date="2023-03" db="EMBL/GenBank/DDBJ databases">
        <title>Massive genome expansion in bonnet fungi (Mycena s.s.) driven by repeated elements and novel gene families across ecological guilds.</title>
        <authorList>
            <consortium name="Lawrence Berkeley National Laboratory"/>
            <person name="Harder C.B."/>
            <person name="Miyauchi S."/>
            <person name="Viragh M."/>
            <person name="Kuo A."/>
            <person name="Thoen E."/>
            <person name="Andreopoulos B."/>
            <person name="Lu D."/>
            <person name="Skrede I."/>
            <person name="Drula E."/>
            <person name="Henrissat B."/>
            <person name="Morin E."/>
            <person name="Kohler A."/>
            <person name="Barry K."/>
            <person name="LaButti K."/>
            <person name="Morin E."/>
            <person name="Salamov A."/>
            <person name="Lipzen A."/>
            <person name="Mereny Z."/>
            <person name="Hegedus B."/>
            <person name="Baldrian P."/>
            <person name="Stursova M."/>
            <person name="Weitz H."/>
            <person name="Taylor A."/>
            <person name="Grigoriev I.V."/>
            <person name="Nagy L.G."/>
            <person name="Martin F."/>
            <person name="Kauserud H."/>
        </authorList>
    </citation>
    <scope>NUCLEOTIDE SEQUENCE</scope>
    <source>
        <strain evidence="2">9284</strain>
    </source>
</reference>
<dbReference type="AlphaFoldDB" id="A0AAD7B9J2"/>
<sequence length="108" mass="11660">MPAQFPQTTRQPSMSYVRTPNLTGRVRRASAPAITTTSDSAAPMVIESVAQRLRRRSLPLAPNAPSPSPSTTIEQGAALRRMAPRDPSPPLNLEPSFAEVGQLKRIGE</sequence>
<proteinExistence type="predicted"/>
<feature type="region of interest" description="Disordered" evidence="1">
    <location>
        <begin position="56"/>
        <end position="95"/>
    </location>
</feature>
<keyword evidence="3" id="KW-1185">Reference proteome</keyword>
<evidence type="ECO:0000313" key="3">
    <source>
        <dbReference type="Proteomes" id="UP001221142"/>
    </source>
</evidence>
<comment type="caution">
    <text evidence="2">The sequence shown here is derived from an EMBL/GenBank/DDBJ whole genome shotgun (WGS) entry which is preliminary data.</text>
</comment>
<evidence type="ECO:0000256" key="1">
    <source>
        <dbReference type="SAM" id="MobiDB-lite"/>
    </source>
</evidence>
<dbReference type="EMBL" id="JARKIF010000025">
    <property type="protein sequence ID" value="KAJ7614793.1"/>
    <property type="molecule type" value="Genomic_DNA"/>
</dbReference>
<dbReference type="Proteomes" id="UP001221142">
    <property type="component" value="Unassembled WGS sequence"/>
</dbReference>
<name>A0AAD7B9J2_9AGAR</name>
<gene>
    <name evidence="2" type="ORF">FB45DRAFT_1035587</name>
</gene>
<organism evidence="2 3">
    <name type="scientific">Roridomyces roridus</name>
    <dbReference type="NCBI Taxonomy" id="1738132"/>
    <lineage>
        <taxon>Eukaryota</taxon>
        <taxon>Fungi</taxon>
        <taxon>Dikarya</taxon>
        <taxon>Basidiomycota</taxon>
        <taxon>Agaricomycotina</taxon>
        <taxon>Agaricomycetes</taxon>
        <taxon>Agaricomycetidae</taxon>
        <taxon>Agaricales</taxon>
        <taxon>Marasmiineae</taxon>
        <taxon>Mycenaceae</taxon>
        <taxon>Roridomyces</taxon>
    </lineage>
</organism>
<accession>A0AAD7B9J2</accession>